<accession>A0A2I0U132</accession>
<reference evidence="3" key="1">
    <citation type="submission" date="2017-11" db="EMBL/GenBank/DDBJ databases">
        <authorList>
            <person name="Lima N.C."/>
            <person name="Parody-Merino A.M."/>
            <person name="Battley P.F."/>
            <person name="Fidler A.E."/>
            <person name="Prosdocimi F."/>
        </authorList>
    </citation>
    <scope>NUCLEOTIDE SEQUENCE [LARGE SCALE GENOMIC DNA]</scope>
</reference>
<feature type="compositionally biased region" description="Polar residues" evidence="1">
    <location>
        <begin position="25"/>
        <end position="34"/>
    </location>
</feature>
<proteinExistence type="predicted"/>
<reference evidence="3" key="2">
    <citation type="submission" date="2017-12" db="EMBL/GenBank/DDBJ databases">
        <title>Genome sequence of the Bar-tailed Godwit (Limosa lapponica baueri).</title>
        <authorList>
            <person name="Lima N.C.B."/>
            <person name="Parody-Merino A.M."/>
            <person name="Battley P.F."/>
            <person name="Fidler A.E."/>
            <person name="Prosdocimi F."/>
        </authorList>
    </citation>
    <scope>NUCLEOTIDE SEQUENCE [LARGE SCALE GENOMIC DNA]</scope>
</reference>
<protein>
    <submittedName>
        <fullName evidence="2">Uncharacterized protein</fullName>
    </submittedName>
</protein>
<feature type="compositionally biased region" description="Polar residues" evidence="1">
    <location>
        <begin position="79"/>
        <end position="90"/>
    </location>
</feature>
<feature type="compositionally biased region" description="Basic and acidic residues" evidence="1">
    <location>
        <begin position="63"/>
        <end position="78"/>
    </location>
</feature>
<evidence type="ECO:0000313" key="2">
    <source>
        <dbReference type="EMBL" id="PKU39786.1"/>
    </source>
</evidence>
<organism evidence="2 3">
    <name type="scientific">Limosa lapponica baueri</name>
    <dbReference type="NCBI Taxonomy" id="1758121"/>
    <lineage>
        <taxon>Eukaryota</taxon>
        <taxon>Metazoa</taxon>
        <taxon>Chordata</taxon>
        <taxon>Craniata</taxon>
        <taxon>Vertebrata</taxon>
        <taxon>Euteleostomi</taxon>
        <taxon>Archelosauria</taxon>
        <taxon>Archosauria</taxon>
        <taxon>Dinosauria</taxon>
        <taxon>Saurischia</taxon>
        <taxon>Theropoda</taxon>
        <taxon>Coelurosauria</taxon>
        <taxon>Aves</taxon>
        <taxon>Neognathae</taxon>
        <taxon>Neoaves</taxon>
        <taxon>Charadriiformes</taxon>
        <taxon>Scolopacidae</taxon>
        <taxon>Limosa</taxon>
    </lineage>
</organism>
<feature type="compositionally biased region" description="Polar residues" evidence="1">
    <location>
        <begin position="123"/>
        <end position="133"/>
    </location>
</feature>
<dbReference type="EMBL" id="KZ506410">
    <property type="protein sequence ID" value="PKU39786.1"/>
    <property type="molecule type" value="Genomic_DNA"/>
</dbReference>
<feature type="region of interest" description="Disordered" evidence="1">
    <location>
        <begin position="1"/>
        <end position="93"/>
    </location>
</feature>
<dbReference type="Proteomes" id="UP000233556">
    <property type="component" value="Unassembled WGS sequence"/>
</dbReference>
<sequence length="133" mass="14329">MRKNNFEDNPGTAMAGAKPSDRSLPATSQLQRITGLSLFLPGDTKGPDQFDHNNLQKYPGCPYKERCSRVSKPRDRAATETTENSHSSQAADKEHILSAALKIHDLAIARKQGSAPKPLKVNGTISDLAGSST</sequence>
<evidence type="ECO:0000256" key="1">
    <source>
        <dbReference type="SAM" id="MobiDB-lite"/>
    </source>
</evidence>
<name>A0A2I0U132_LIMLA</name>
<feature type="region of interest" description="Disordered" evidence="1">
    <location>
        <begin position="110"/>
        <end position="133"/>
    </location>
</feature>
<evidence type="ECO:0000313" key="3">
    <source>
        <dbReference type="Proteomes" id="UP000233556"/>
    </source>
</evidence>
<keyword evidence="3" id="KW-1185">Reference proteome</keyword>
<gene>
    <name evidence="2" type="ORF">llap_9909</name>
</gene>
<dbReference type="AlphaFoldDB" id="A0A2I0U132"/>